<organism evidence="1 2">
    <name type="scientific">Lutispora saccharofermentans</name>
    <dbReference type="NCBI Taxonomy" id="3024236"/>
    <lineage>
        <taxon>Bacteria</taxon>
        <taxon>Bacillati</taxon>
        <taxon>Bacillota</taxon>
        <taxon>Clostridia</taxon>
        <taxon>Lutisporales</taxon>
        <taxon>Lutisporaceae</taxon>
        <taxon>Lutispora</taxon>
    </lineage>
</organism>
<evidence type="ECO:0000313" key="1">
    <source>
        <dbReference type="EMBL" id="MCQ1531653.1"/>
    </source>
</evidence>
<accession>A0ABT1NK68</accession>
<reference evidence="1 2" key="1">
    <citation type="submission" date="2021-10" db="EMBL/GenBank/DDBJ databases">
        <title>Lutispora strain m25 sp. nov., a thermophilic, non-spore-forming bacterium isolated from a lab-scale methanogenic bioreactor digesting anaerobic sludge.</title>
        <authorList>
            <person name="El Houari A."/>
            <person name="Mcdonald J."/>
        </authorList>
    </citation>
    <scope>NUCLEOTIDE SEQUENCE [LARGE SCALE GENOMIC DNA]</scope>
    <source>
        <strain evidence="2">m25</strain>
    </source>
</reference>
<dbReference type="Proteomes" id="UP001651880">
    <property type="component" value="Unassembled WGS sequence"/>
</dbReference>
<comment type="caution">
    <text evidence="1">The sequence shown here is derived from an EMBL/GenBank/DDBJ whole genome shotgun (WGS) entry which is preliminary data.</text>
</comment>
<dbReference type="Pfam" id="PF12643">
    <property type="entry name" value="MazG-like"/>
    <property type="match status" value="1"/>
</dbReference>
<proteinExistence type="predicted"/>
<gene>
    <name evidence="1" type="ORF">LJD61_19230</name>
</gene>
<name>A0ABT1NK68_9FIRM</name>
<keyword evidence="2" id="KW-1185">Reference proteome</keyword>
<dbReference type="EMBL" id="JAJEKE010000027">
    <property type="protein sequence ID" value="MCQ1531653.1"/>
    <property type="molecule type" value="Genomic_DNA"/>
</dbReference>
<protein>
    <submittedName>
        <fullName evidence="1">MazG-like family protein</fullName>
    </submittedName>
</protein>
<dbReference type="InterPro" id="IPR025984">
    <property type="entry name" value="DCTPP"/>
</dbReference>
<sequence>MRGGSALQKETDITRNIRIIEFLKSELLTSVASLHQILLKGSKASRDALLDILANLVMVTYILGKRLGLSYGVIDSKIMDKIKIGMLEEHETEKWYGDLSDLSDYLQKHR</sequence>
<evidence type="ECO:0000313" key="2">
    <source>
        <dbReference type="Proteomes" id="UP001651880"/>
    </source>
</evidence>